<sequence>MKEEDIRRVVKWGGRNREIEWSETVELHLYDEKGDFKKEIRENPSVVARKLKEQKEKGLISGLGITYLTKILRFAAPSEFGAIDTRIVRVFGQGDNDSKQHDWLSLTACPGEGEQRWAIREQSTWPKEYGKWIKMLRFLVDLFNSENSRCPHREPFIESGLRQEGVWVCADVEMALFTYASQHINLRKPYCP</sequence>
<accession>X1U1Z7</accession>
<dbReference type="AlphaFoldDB" id="X1U1Z7"/>
<name>X1U1Z7_9ZZZZ</name>
<dbReference type="EMBL" id="BARW01011348">
    <property type="protein sequence ID" value="GAI86324.1"/>
    <property type="molecule type" value="Genomic_DNA"/>
</dbReference>
<protein>
    <submittedName>
        <fullName evidence="1">Uncharacterized protein</fullName>
    </submittedName>
</protein>
<organism evidence="1">
    <name type="scientific">marine sediment metagenome</name>
    <dbReference type="NCBI Taxonomy" id="412755"/>
    <lineage>
        <taxon>unclassified sequences</taxon>
        <taxon>metagenomes</taxon>
        <taxon>ecological metagenomes</taxon>
    </lineage>
</organism>
<evidence type="ECO:0000313" key="1">
    <source>
        <dbReference type="EMBL" id="GAI86324.1"/>
    </source>
</evidence>
<proteinExistence type="predicted"/>
<gene>
    <name evidence="1" type="ORF">S12H4_21922</name>
</gene>
<comment type="caution">
    <text evidence="1">The sequence shown here is derived from an EMBL/GenBank/DDBJ whole genome shotgun (WGS) entry which is preliminary data.</text>
</comment>
<reference evidence="1" key="1">
    <citation type="journal article" date="2014" name="Front. Microbiol.">
        <title>High frequency of phylogenetically diverse reductive dehalogenase-homologous genes in deep subseafloor sedimentary metagenomes.</title>
        <authorList>
            <person name="Kawai M."/>
            <person name="Futagami T."/>
            <person name="Toyoda A."/>
            <person name="Takaki Y."/>
            <person name="Nishi S."/>
            <person name="Hori S."/>
            <person name="Arai W."/>
            <person name="Tsubouchi T."/>
            <person name="Morono Y."/>
            <person name="Uchiyama I."/>
            <person name="Ito T."/>
            <person name="Fujiyama A."/>
            <person name="Inagaki F."/>
            <person name="Takami H."/>
        </authorList>
    </citation>
    <scope>NUCLEOTIDE SEQUENCE</scope>
    <source>
        <strain evidence="1">Expedition CK06-06</strain>
    </source>
</reference>